<gene>
    <name evidence="3" type="ORF">MELLADRAFT_110955</name>
</gene>
<evidence type="ECO:0000256" key="2">
    <source>
        <dbReference type="SAM" id="Phobius"/>
    </source>
</evidence>
<dbReference type="AlphaFoldDB" id="F4S1J9"/>
<dbReference type="KEGG" id="mlr:MELLADRAFT_110955"/>
<keyword evidence="4" id="KW-1185">Reference proteome</keyword>
<keyword evidence="2" id="KW-0472">Membrane</keyword>
<dbReference type="OrthoDB" id="10632593at2759"/>
<accession>F4S1J9</accession>
<dbReference type="VEuPathDB" id="FungiDB:MELLADRAFT_110955"/>
<keyword evidence="2" id="KW-0812">Transmembrane</keyword>
<feature type="region of interest" description="Disordered" evidence="1">
    <location>
        <begin position="173"/>
        <end position="202"/>
    </location>
</feature>
<keyword evidence="2" id="KW-1133">Transmembrane helix</keyword>
<name>F4S1J9_MELLP</name>
<feature type="transmembrane region" description="Helical" evidence="2">
    <location>
        <begin position="28"/>
        <end position="48"/>
    </location>
</feature>
<dbReference type="HOGENOM" id="CLU_737854_0_0_1"/>
<protein>
    <submittedName>
        <fullName evidence="3">Uncharacterized protein</fullName>
    </submittedName>
</protein>
<evidence type="ECO:0000313" key="4">
    <source>
        <dbReference type="Proteomes" id="UP000001072"/>
    </source>
</evidence>
<sequence length="375" mass="42225">MSNTTDQFSTNQISITHQSDRSKYIGTLYAIIAGLSFLLFSIMAFLMCHPPFRKEIRRLFSSKSPHSMPSNHHEIDSGESNITYCGSSTKKLSTELKCIQTDHPTMMAPLTYALPTLGTLSLNTTVKPSSINPESPISPLTIHGHLKTPLPIKTQITQPVLLPTQDHHSIPNLRHPHTISPILKNSQSHSNHSRSSSSNHEMKSIREDYAGLNRRTDSNYLSASLPPIHHRQRFSLFDFNDHSNESVHDHQVRSKSTPLDLNPDHQCYCKPLNRTSASTFIASPISFQEEENFHHRLSQDVSISNEDLYSLNSCQVFPGGSDSHSIDQQPNTIDHLVMSHKSLINESVENDNLSLESNEFYRGRTRSRPTTIINS</sequence>
<dbReference type="InParanoid" id="F4S1J9"/>
<feature type="compositionally biased region" description="Low complexity" evidence="1">
    <location>
        <begin position="185"/>
        <end position="199"/>
    </location>
</feature>
<dbReference type="Proteomes" id="UP000001072">
    <property type="component" value="Unassembled WGS sequence"/>
</dbReference>
<evidence type="ECO:0000256" key="1">
    <source>
        <dbReference type="SAM" id="MobiDB-lite"/>
    </source>
</evidence>
<dbReference type="GeneID" id="18924240"/>
<proteinExistence type="predicted"/>
<evidence type="ECO:0000313" key="3">
    <source>
        <dbReference type="EMBL" id="EGG01389.1"/>
    </source>
</evidence>
<dbReference type="EMBL" id="GL883138">
    <property type="protein sequence ID" value="EGG01389.1"/>
    <property type="molecule type" value="Genomic_DNA"/>
</dbReference>
<organism evidence="4">
    <name type="scientific">Melampsora larici-populina (strain 98AG31 / pathotype 3-4-7)</name>
    <name type="common">Poplar leaf rust fungus</name>
    <dbReference type="NCBI Taxonomy" id="747676"/>
    <lineage>
        <taxon>Eukaryota</taxon>
        <taxon>Fungi</taxon>
        <taxon>Dikarya</taxon>
        <taxon>Basidiomycota</taxon>
        <taxon>Pucciniomycotina</taxon>
        <taxon>Pucciniomycetes</taxon>
        <taxon>Pucciniales</taxon>
        <taxon>Melampsoraceae</taxon>
        <taxon>Melampsora</taxon>
    </lineage>
</organism>
<dbReference type="RefSeq" id="XP_007415239.1">
    <property type="nucleotide sequence ID" value="XM_007415177.1"/>
</dbReference>
<reference evidence="4" key="1">
    <citation type="journal article" date="2011" name="Proc. Natl. Acad. Sci. U.S.A.">
        <title>Obligate biotrophy features unraveled by the genomic analysis of rust fungi.</title>
        <authorList>
            <person name="Duplessis S."/>
            <person name="Cuomo C.A."/>
            <person name="Lin Y.-C."/>
            <person name="Aerts A."/>
            <person name="Tisserant E."/>
            <person name="Veneault-Fourrey C."/>
            <person name="Joly D.L."/>
            <person name="Hacquard S."/>
            <person name="Amselem J."/>
            <person name="Cantarel B.L."/>
            <person name="Chiu R."/>
            <person name="Coutinho P.M."/>
            <person name="Feau N."/>
            <person name="Field M."/>
            <person name="Frey P."/>
            <person name="Gelhaye E."/>
            <person name="Goldberg J."/>
            <person name="Grabherr M.G."/>
            <person name="Kodira C.D."/>
            <person name="Kohler A."/>
            <person name="Kuees U."/>
            <person name="Lindquist E.A."/>
            <person name="Lucas S.M."/>
            <person name="Mago R."/>
            <person name="Mauceli E."/>
            <person name="Morin E."/>
            <person name="Murat C."/>
            <person name="Pangilinan J.L."/>
            <person name="Park R."/>
            <person name="Pearson M."/>
            <person name="Quesneville H."/>
            <person name="Rouhier N."/>
            <person name="Sakthikumar S."/>
            <person name="Salamov A.A."/>
            <person name="Schmutz J."/>
            <person name="Selles B."/>
            <person name="Shapiro H."/>
            <person name="Tanguay P."/>
            <person name="Tuskan G.A."/>
            <person name="Henrissat B."/>
            <person name="Van de Peer Y."/>
            <person name="Rouze P."/>
            <person name="Ellis J.G."/>
            <person name="Dodds P.N."/>
            <person name="Schein J.E."/>
            <person name="Zhong S."/>
            <person name="Hamelin R.C."/>
            <person name="Grigoriev I.V."/>
            <person name="Szabo L.J."/>
            <person name="Martin F."/>
        </authorList>
    </citation>
    <scope>NUCLEOTIDE SEQUENCE [LARGE SCALE GENOMIC DNA]</scope>
    <source>
        <strain evidence="4">98AG31 / pathotype 3-4-7</strain>
    </source>
</reference>